<dbReference type="Pfam" id="PF23278">
    <property type="entry name" value="Piwi_N"/>
    <property type="match status" value="1"/>
</dbReference>
<evidence type="ECO:0000259" key="5">
    <source>
        <dbReference type="PROSITE" id="PS50821"/>
    </source>
</evidence>
<dbReference type="Pfam" id="PF02170">
    <property type="entry name" value="PAZ"/>
    <property type="match status" value="1"/>
</dbReference>
<dbReference type="AlphaFoldDB" id="A0A4U1FQ03"/>
<dbReference type="SMART" id="SM00949">
    <property type="entry name" value="PAZ"/>
    <property type="match status" value="1"/>
</dbReference>
<dbReference type="SUPFAM" id="SSF101690">
    <property type="entry name" value="PAZ domain"/>
    <property type="match status" value="1"/>
</dbReference>
<feature type="compositionally biased region" description="Polar residues" evidence="4">
    <location>
        <begin position="58"/>
        <end position="74"/>
    </location>
</feature>
<dbReference type="GO" id="GO:0003723">
    <property type="term" value="F:RNA binding"/>
    <property type="evidence" value="ECO:0007669"/>
    <property type="project" value="UniProtKB-KW"/>
</dbReference>
<dbReference type="SUPFAM" id="SSF53098">
    <property type="entry name" value="Ribonuclease H-like"/>
    <property type="match status" value="1"/>
</dbReference>
<comment type="caution">
    <text evidence="6">The sequence shown here is derived from an EMBL/GenBank/DDBJ whole genome shotgun (WGS) entry which is preliminary data.</text>
</comment>
<dbReference type="SMART" id="SM00950">
    <property type="entry name" value="Piwi"/>
    <property type="match status" value="1"/>
</dbReference>
<dbReference type="Proteomes" id="UP000308365">
    <property type="component" value="Unassembled WGS sequence"/>
</dbReference>
<dbReference type="Pfam" id="PF02171">
    <property type="entry name" value="Piwi"/>
    <property type="match status" value="1"/>
</dbReference>
<dbReference type="GO" id="GO:0006417">
    <property type="term" value="P:regulation of translation"/>
    <property type="evidence" value="ECO:0007669"/>
    <property type="project" value="UniProtKB-KW"/>
</dbReference>
<keyword evidence="3" id="KW-0943">RNA-mediated gene silencing</keyword>
<dbReference type="Gene3D" id="3.30.420.10">
    <property type="entry name" value="Ribonuclease H-like superfamily/Ribonuclease H"/>
    <property type="match status" value="1"/>
</dbReference>
<dbReference type="InterPro" id="IPR012337">
    <property type="entry name" value="RNaseH-like_sf"/>
</dbReference>
<keyword evidence="2" id="KW-0694">RNA-binding</keyword>
<dbReference type="Gene3D" id="2.170.260.10">
    <property type="entry name" value="paz domain"/>
    <property type="match status" value="1"/>
</dbReference>
<dbReference type="InterPro" id="IPR003100">
    <property type="entry name" value="PAZ_dom"/>
</dbReference>
<dbReference type="PANTHER" id="PTHR22891">
    <property type="entry name" value="EUKARYOTIC TRANSLATION INITIATION FACTOR 2C"/>
    <property type="match status" value="1"/>
</dbReference>
<feature type="region of interest" description="Disordered" evidence="4">
    <location>
        <begin position="1"/>
        <end position="77"/>
    </location>
</feature>
<evidence type="ECO:0000256" key="4">
    <source>
        <dbReference type="SAM" id="MobiDB-lite"/>
    </source>
</evidence>
<dbReference type="InterPro" id="IPR036397">
    <property type="entry name" value="RNaseH_sf"/>
</dbReference>
<dbReference type="PROSITE" id="PS50821">
    <property type="entry name" value="PAZ"/>
    <property type="match status" value="1"/>
</dbReference>
<evidence type="ECO:0000313" key="6">
    <source>
        <dbReference type="EMBL" id="TKC52024.1"/>
    </source>
</evidence>
<feature type="domain" description="PAZ" evidence="5">
    <location>
        <begin position="211"/>
        <end position="306"/>
    </location>
</feature>
<accession>A0A4U1FQ03</accession>
<name>A0A4U1FQ03_MONMO</name>
<reference evidence="7" key="1">
    <citation type="journal article" date="2019" name="IScience">
        <title>Narwhal Genome Reveals Long-Term Low Genetic Diversity despite Current Large Abundance Size.</title>
        <authorList>
            <person name="Westbury M.V."/>
            <person name="Petersen B."/>
            <person name="Garde E."/>
            <person name="Heide-Jorgensen M.P."/>
            <person name="Lorenzen E.D."/>
        </authorList>
    </citation>
    <scope>NUCLEOTIDE SEQUENCE [LARGE SCALE GENOMIC DNA]</scope>
</reference>
<dbReference type="EMBL" id="RWIC01000040">
    <property type="protein sequence ID" value="TKC52024.1"/>
    <property type="molecule type" value="Genomic_DNA"/>
</dbReference>
<proteinExistence type="predicted"/>
<evidence type="ECO:0000313" key="7">
    <source>
        <dbReference type="Proteomes" id="UP000308365"/>
    </source>
</evidence>
<keyword evidence="1" id="KW-0810">Translation regulation</keyword>
<dbReference type="InterPro" id="IPR003165">
    <property type="entry name" value="Piwi"/>
</dbReference>
<evidence type="ECO:0000256" key="3">
    <source>
        <dbReference type="ARBA" id="ARBA00023158"/>
    </source>
</evidence>
<dbReference type="GO" id="GO:0031047">
    <property type="term" value="P:regulatory ncRNA-mediated gene silencing"/>
    <property type="evidence" value="ECO:0007669"/>
    <property type="project" value="UniProtKB-KW"/>
</dbReference>
<evidence type="ECO:0000256" key="2">
    <source>
        <dbReference type="ARBA" id="ARBA00022884"/>
    </source>
</evidence>
<gene>
    <name evidence="6" type="ORF">EI555_002967</name>
</gene>
<sequence length="465" mass="52266">MTGRAGVRARGRACNPASVEPAKPEAQQPRQIQARLKQLWGVSHVAGAGPPTEAEGTPQPSEELQPASGLQESSLRQRRDVGRDYRDFVVNTQQILGHVRDSTKGMLGSPVMLFLNHVQLKSCSHGNSHKYNVIYMPDIEDGRKREALLSELGKLLGHRRIRDGNSLLLLHSLGETVKLEIWPGYITSILPYEAGLTLCADVSHKLLRMETAYDLISHSREKARGEDAKEKILKKLVGSSVLTKYDNRTYRVDGITWEKSPSSTFTRSDGSETSFVDYYREVLFLLPTENKEIYDGIKRHLCPVCVETDLRETIATKIALQMNCKLGGALWKLQNAMFIGIDCFHGIVHRRKSVAGFVASIDPDLTRWFSQCIIQQSGQELVKGLMTCLHNGVGDGQLQALTDQKLRQMESYLENAYRGQKVSSESLLLAIIPISWLTWWARVFTKNHMDLCQNISFTFNLEKKA</sequence>
<dbReference type="InterPro" id="IPR036085">
    <property type="entry name" value="PAZ_dom_sf"/>
</dbReference>
<evidence type="ECO:0000256" key="1">
    <source>
        <dbReference type="ARBA" id="ARBA00022845"/>
    </source>
</evidence>
<organism evidence="6 7">
    <name type="scientific">Monodon monoceros</name>
    <name type="common">Narwhal</name>
    <name type="synonym">Ceratodon monodon</name>
    <dbReference type="NCBI Taxonomy" id="40151"/>
    <lineage>
        <taxon>Eukaryota</taxon>
        <taxon>Metazoa</taxon>
        <taxon>Chordata</taxon>
        <taxon>Craniata</taxon>
        <taxon>Vertebrata</taxon>
        <taxon>Euteleostomi</taxon>
        <taxon>Mammalia</taxon>
        <taxon>Eutheria</taxon>
        <taxon>Laurasiatheria</taxon>
        <taxon>Artiodactyla</taxon>
        <taxon>Whippomorpha</taxon>
        <taxon>Cetacea</taxon>
        <taxon>Odontoceti</taxon>
        <taxon>Monodontidae</taxon>
        <taxon>Monodon</taxon>
    </lineage>
</organism>
<protein>
    <recommendedName>
        <fullName evidence="5">PAZ domain-containing protein</fullName>
    </recommendedName>
</protein>